<reference evidence="1 3" key="1">
    <citation type="journal article" date="2012" name="Nature">
        <title>Algal genomes reveal evolutionary mosaicism and the fate of nucleomorphs.</title>
        <authorList>
            <consortium name="DOE Joint Genome Institute"/>
            <person name="Curtis B.A."/>
            <person name="Tanifuji G."/>
            <person name="Burki F."/>
            <person name="Gruber A."/>
            <person name="Irimia M."/>
            <person name="Maruyama S."/>
            <person name="Arias M.C."/>
            <person name="Ball S.G."/>
            <person name="Gile G.H."/>
            <person name="Hirakawa Y."/>
            <person name="Hopkins J.F."/>
            <person name="Kuo A."/>
            <person name="Rensing S.A."/>
            <person name="Schmutz J."/>
            <person name="Symeonidi A."/>
            <person name="Elias M."/>
            <person name="Eveleigh R.J."/>
            <person name="Herman E.K."/>
            <person name="Klute M.J."/>
            <person name="Nakayama T."/>
            <person name="Obornik M."/>
            <person name="Reyes-Prieto A."/>
            <person name="Armbrust E.V."/>
            <person name="Aves S.J."/>
            <person name="Beiko R.G."/>
            <person name="Coutinho P."/>
            <person name="Dacks J.B."/>
            <person name="Durnford D.G."/>
            <person name="Fast N.M."/>
            <person name="Green B.R."/>
            <person name="Grisdale C.J."/>
            <person name="Hempel F."/>
            <person name="Henrissat B."/>
            <person name="Hoppner M.P."/>
            <person name="Ishida K."/>
            <person name="Kim E."/>
            <person name="Koreny L."/>
            <person name="Kroth P.G."/>
            <person name="Liu Y."/>
            <person name="Malik S.B."/>
            <person name="Maier U.G."/>
            <person name="McRose D."/>
            <person name="Mock T."/>
            <person name="Neilson J.A."/>
            <person name="Onodera N.T."/>
            <person name="Poole A.M."/>
            <person name="Pritham E.J."/>
            <person name="Richards T.A."/>
            <person name="Rocap G."/>
            <person name="Roy S.W."/>
            <person name="Sarai C."/>
            <person name="Schaack S."/>
            <person name="Shirato S."/>
            <person name="Slamovits C.H."/>
            <person name="Spencer D.F."/>
            <person name="Suzuki S."/>
            <person name="Worden A.Z."/>
            <person name="Zauner S."/>
            <person name="Barry K."/>
            <person name="Bell C."/>
            <person name="Bharti A.K."/>
            <person name="Crow J.A."/>
            <person name="Grimwood J."/>
            <person name="Kramer R."/>
            <person name="Lindquist E."/>
            <person name="Lucas S."/>
            <person name="Salamov A."/>
            <person name="McFadden G.I."/>
            <person name="Lane C.E."/>
            <person name="Keeling P.J."/>
            <person name="Gray M.W."/>
            <person name="Grigoriev I.V."/>
            <person name="Archibald J.M."/>
        </authorList>
    </citation>
    <scope>NUCLEOTIDE SEQUENCE</scope>
    <source>
        <strain evidence="1 3">CCMP2712</strain>
    </source>
</reference>
<dbReference type="EnsemblProtists" id="EKX47907">
    <property type="protein sequence ID" value="EKX47907"/>
    <property type="gene ID" value="GUITHDRAFT_152002"/>
</dbReference>
<dbReference type="GeneID" id="17304483"/>
<dbReference type="Proteomes" id="UP000011087">
    <property type="component" value="Unassembled WGS sequence"/>
</dbReference>
<protein>
    <submittedName>
        <fullName evidence="1 2">Uncharacterized protein</fullName>
    </submittedName>
</protein>
<reference evidence="3" key="2">
    <citation type="submission" date="2012-11" db="EMBL/GenBank/DDBJ databases">
        <authorList>
            <person name="Kuo A."/>
            <person name="Curtis B.A."/>
            <person name="Tanifuji G."/>
            <person name="Burki F."/>
            <person name="Gruber A."/>
            <person name="Irimia M."/>
            <person name="Maruyama S."/>
            <person name="Arias M.C."/>
            <person name="Ball S.G."/>
            <person name="Gile G.H."/>
            <person name="Hirakawa Y."/>
            <person name="Hopkins J.F."/>
            <person name="Rensing S.A."/>
            <person name="Schmutz J."/>
            <person name="Symeonidi A."/>
            <person name="Elias M."/>
            <person name="Eveleigh R.J."/>
            <person name="Herman E.K."/>
            <person name="Klute M.J."/>
            <person name="Nakayama T."/>
            <person name="Obornik M."/>
            <person name="Reyes-Prieto A."/>
            <person name="Armbrust E.V."/>
            <person name="Aves S.J."/>
            <person name="Beiko R.G."/>
            <person name="Coutinho P."/>
            <person name="Dacks J.B."/>
            <person name="Durnford D.G."/>
            <person name="Fast N.M."/>
            <person name="Green B.R."/>
            <person name="Grisdale C."/>
            <person name="Hempe F."/>
            <person name="Henrissat B."/>
            <person name="Hoppner M.P."/>
            <person name="Ishida K.-I."/>
            <person name="Kim E."/>
            <person name="Koreny L."/>
            <person name="Kroth P.G."/>
            <person name="Liu Y."/>
            <person name="Malik S.-B."/>
            <person name="Maier U.G."/>
            <person name="McRose D."/>
            <person name="Mock T."/>
            <person name="Neilson J.A."/>
            <person name="Onodera N.T."/>
            <person name="Poole A.M."/>
            <person name="Pritham E.J."/>
            <person name="Richards T.A."/>
            <person name="Rocap G."/>
            <person name="Roy S.W."/>
            <person name="Sarai C."/>
            <person name="Schaack S."/>
            <person name="Shirato S."/>
            <person name="Slamovits C.H."/>
            <person name="Spencer D.F."/>
            <person name="Suzuki S."/>
            <person name="Worden A.Z."/>
            <person name="Zauner S."/>
            <person name="Barry K."/>
            <person name="Bell C."/>
            <person name="Bharti A.K."/>
            <person name="Crow J.A."/>
            <person name="Grimwood J."/>
            <person name="Kramer R."/>
            <person name="Lindquist E."/>
            <person name="Lucas S."/>
            <person name="Salamov A."/>
            <person name="McFadden G.I."/>
            <person name="Lane C.E."/>
            <person name="Keeling P.J."/>
            <person name="Gray M.W."/>
            <person name="Grigoriev I.V."/>
            <person name="Archibald J.M."/>
        </authorList>
    </citation>
    <scope>NUCLEOTIDE SEQUENCE</scope>
    <source>
        <strain evidence="3">CCMP2712</strain>
    </source>
</reference>
<evidence type="ECO:0000313" key="2">
    <source>
        <dbReference type="EnsemblProtists" id="EKX47907"/>
    </source>
</evidence>
<gene>
    <name evidence="1" type="ORF">GUITHDRAFT_152002</name>
</gene>
<evidence type="ECO:0000313" key="1">
    <source>
        <dbReference type="EMBL" id="EKX47907.1"/>
    </source>
</evidence>
<accession>L1JHX5</accession>
<sequence>MKPLVSPPAPPLPFPARLLLLFCCLHLFLQLLPVSFSIQLQAGHGRRRSPGH</sequence>
<keyword evidence="3" id="KW-1185">Reference proteome</keyword>
<dbReference type="AlphaFoldDB" id="L1JHX5"/>
<dbReference type="EMBL" id="JH992988">
    <property type="protein sequence ID" value="EKX47907.1"/>
    <property type="molecule type" value="Genomic_DNA"/>
</dbReference>
<dbReference type="HOGENOM" id="CLU_3093865_0_0_1"/>
<name>L1JHX5_GUITC</name>
<organism evidence="1">
    <name type="scientific">Guillardia theta (strain CCMP2712)</name>
    <name type="common">Cryptophyte</name>
    <dbReference type="NCBI Taxonomy" id="905079"/>
    <lineage>
        <taxon>Eukaryota</taxon>
        <taxon>Cryptophyceae</taxon>
        <taxon>Pyrenomonadales</taxon>
        <taxon>Geminigeraceae</taxon>
        <taxon>Guillardia</taxon>
    </lineage>
</organism>
<dbReference type="KEGG" id="gtt:GUITHDRAFT_152002"/>
<evidence type="ECO:0000313" key="3">
    <source>
        <dbReference type="Proteomes" id="UP000011087"/>
    </source>
</evidence>
<reference evidence="2" key="3">
    <citation type="submission" date="2016-03" db="UniProtKB">
        <authorList>
            <consortium name="EnsemblProtists"/>
        </authorList>
    </citation>
    <scope>IDENTIFICATION</scope>
</reference>
<proteinExistence type="predicted"/>
<dbReference type="RefSeq" id="XP_005834887.1">
    <property type="nucleotide sequence ID" value="XM_005834830.1"/>
</dbReference>
<dbReference type="PaxDb" id="55529-EKX47907"/>
<feature type="non-terminal residue" evidence="1">
    <location>
        <position position="52"/>
    </location>
</feature>